<feature type="compositionally biased region" description="Polar residues" evidence="1">
    <location>
        <begin position="73"/>
        <end position="89"/>
    </location>
</feature>
<dbReference type="EMBL" id="LYXU01000004">
    <property type="protein sequence ID" value="OBS19004.1"/>
    <property type="molecule type" value="Genomic_DNA"/>
</dbReference>
<sequence>MSSTNSSSSDPRVQNNNVAQINFEDLAMRPKLTQADADNAGPDQDHNKAANPNSANLAIRPKPTQADEETLRDQSSTNISAGRPNTGQNAQVADDSLAQRNQMIDQVLARLPTLGRHNLLYIVKLFGEKPLAEVKEELSKRGIFPDDSVLLVIGNLALEYYHDIVEELGVACGPSWDLPVR</sequence>
<dbReference type="AlphaFoldDB" id="A0A1B8AEU5"/>
<evidence type="ECO:0000313" key="3">
    <source>
        <dbReference type="Proteomes" id="UP000091967"/>
    </source>
</evidence>
<evidence type="ECO:0000313" key="2">
    <source>
        <dbReference type="EMBL" id="OBS19004.1"/>
    </source>
</evidence>
<name>A0A1B8AEU5_FUSPO</name>
<protein>
    <submittedName>
        <fullName evidence="2">Uncharacterized protein</fullName>
    </submittedName>
</protein>
<feature type="region of interest" description="Disordered" evidence="1">
    <location>
        <begin position="1"/>
        <end position="89"/>
    </location>
</feature>
<organism evidence="2 3">
    <name type="scientific">Fusarium poae</name>
    <dbReference type="NCBI Taxonomy" id="36050"/>
    <lineage>
        <taxon>Eukaryota</taxon>
        <taxon>Fungi</taxon>
        <taxon>Dikarya</taxon>
        <taxon>Ascomycota</taxon>
        <taxon>Pezizomycotina</taxon>
        <taxon>Sordariomycetes</taxon>
        <taxon>Hypocreomycetidae</taxon>
        <taxon>Hypocreales</taxon>
        <taxon>Nectriaceae</taxon>
        <taxon>Fusarium</taxon>
    </lineage>
</organism>
<evidence type="ECO:0000256" key="1">
    <source>
        <dbReference type="SAM" id="MobiDB-lite"/>
    </source>
</evidence>
<proteinExistence type="predicted"/>
<keyword evidence="3" id="KW-1185">Reference proteome</keyword>
<reference evidence="2 3" key="1">
    <citation type="submission" date="2016-06" db="EMBL/GenBank/DDBJ databases">
        <title>Living apart together: crosstalk between the core and supernumerary genomes in a fungal plant pathogen.</title>
        <authorList>
            <person name="Vanheule A."/>
            <person name="Audenaert K."/>
            <person name="Warris S."/>
            <person name="Van De Geest H."/>
            <person name="Schijlen E."/>
            <person name="Hofte M."/>
            <person name="De Saeger S."/>
            <person name="Haesaert G."/>
            <person name="Waalwijk C."/>
            <person name="Van Der Lee T."/>
        </authorList>
    </citation>
    <scope>NUCLEOTIDE SEQUENCE [LARGE SCALE GENOMIC DNA]</scope>
    <source>
        <strain evidence="2 3">2516</strain>
    </source>
</reference>
<gene>
    <name evidence="2" type="ORF">FPOA_10729</name>
</gene>
<feature type="compositionally biased region" description="Polar residues" evidence="1">
    <location>
        <begin position="1"/>
        <end position="20"/>
    </location>
</feature>
<accession>A0A1B8AEU5</accession>
<comment type="caution">
    <text evidence="2">The sequence shown here is derived from an EMBL/GenBank/DDBJ whole genome shotgun (WGS) entry which is preliminary data.</text>
</comment>
<dbReference type="OrthoDB" id="10416631at2759"/>
<dbReference type="Proteomes" id="UP000091967">
    <property type="component" value="Unassembled WGS sequence"/>
</dbReference>